<evidence type="ECO:0000256" key="2">
    <source>
        <dbReference type="ARBA" id="ARBA00007886"/>
    </source>
</evidence>
<dbReference type="Pfam" id="PF25198">
    <property type="entry name" value="Spore_GerAC_N"/>
    <property type="match status" value="1"/>
</dbReference>
<feature type="domain" description="Spore germination protein N-terminal" evidence="10">
    <location>
        <begin position="39"/>
        <end position="216"/>
    </location>
</feature>
<feature type="domain" description="Spore germination GerAC-like C-terminal" evidence="9">
    <location>
        <begin position="243"/>
        <end position="408"/>
    </location>
</feature>
<dbReference type="NCBIfam" id="TIGR02887">
    <property type="entry name" value="spore_ger_x_C"/>
    <property type="match status" value="1"/>
</dbReference>
<protein>
    <submittedName>
        <fullName evidence="11">Spore germination protein KC</fullName>
    </submittedName>
</protein>
<dbReference type="InterPro" id="IPR057336">
    <property type="entry name" value="GerAC_N"/>
</dbReference>
<dbReference type="InterPro" id="IPR046953">
    <property type="entry name" value="Spore_GerAC-like_C"/>
</dbReference>
<gene>
    <name evidence="11" type="ORF">FHS16_004658</name>
</gene>
<dbReference type="InterPro" id="IPR038501">
    <property type="entry name" value="Spore_GerAC_C_sf"/>
</dbReference>
<dbReference type="Gene3D" id="6.20.190.10">
    <property type="entry name" value="Nutrient germinant receptor protein C, domain 1"/>
    <property type="match status" value="1"/>
</dbReference>
<evidence type="ECO:0000313" key="12">
    <source>
        <dbReference type="Proteomes" id="UP000518605"/>
    </source>
</evidence>
<dbReference type="Proteomes" id="UP000518605">
    <property type="component" value="Unassembled WGS sequence"/>
</dbReference>
<evidence type="ECO:0000259" key="10">
    <source>
        <dbReference type="Pfam" id="PF25198"/>
    </source>
</evidence>
<keyword evidence="8" id="KW-0812">Transmembrane</keyword>
<name>A0A7W5CBB5_9BACL</name>
<dbReference type="Pfam" id="PF05504">
    <property type="entry name" value="Spore_GerAC"/>
    <property type="match status" value="1"/>
</dbReference>
<evidence type="ECO:0000313" key="11">
    <source>
        <dbReference type="EMBL" id="MBB3154576.1"/>
    </source>
</evidence>
<organism evidence="11 12">
    <name type="scientific">Paenibacillus endophyticus</name>
    <dbReference type="NCBI Taxonomy" id="1294268"/>
    <lineage>
        <taxon>Bacteria</taxon>
        <taxon>Bacillati</taxon>
        <taxon>Bacillota</taxon>
        <taxon>Bacilli</taxon>
        <taxon>Bacillales</taxon>
        <taxon>Paenibacillaceae</taxon>
        <taxon>Paenibacillus</taxon>
    </lineage>
</organism>
<sequence>MSRNLERKRQNKLRLLWRKGFLVWSACMLIVISGCWDLRYLDKLGVVLALGVDEDPSGKQKLQLTVQVVLPQNVAAESKSGIGGTAVTSFTETGDTLFEAIRKMTSKTSRRLFFSHTQMLVIGESMARTGIFPLVDLIERNPDIRTDISVIITRGMKAEQLLQLTTQLEPIPINQIHEIIQVNQAAYGTNFSVKVKELTRMRGEGKQQSVLPSIRIEGDKALGHSNENVNSIPPAAIPVLSTMAVFREGKLVDFLKPKESRGLSWLHHKIKSTVVKLSCPDSEGKLIVEVQDSAIKYKVKRDEEGKPIIKVNVRITGSIQEIMCPNVDVSDEKVLNQIGTMTSLAVKDEIEETINKLQKKLRIDALGWGKEIYLQEPYVWRKMGKNWEAEFPSVKSEIECKTNIVGSGIRGESIVK</sequence>
<evidence type="ECO:0000256" key="1">
    <source>
        <dbReference type="ARBA" id="ARBA00004635"/>
    </source>
</evidence>
<keyword evidence="7" id="KW-0449">Lipoprotein</keyword>
<dbReference type="InterPro" id="IPR008844">
    <property type="entry name" value="Spore_GerAC-like"/>
</dbReference>
<dbReference type="EMBL" id="JACHXW010000017">
    <property type="protein sequence ID" value="MBB3154576.1"/>
    <property type="molecule type" value="Genomic_DNA"/>
</dbReference>
<keyword evidence="5 8" id="KW-0472">Membrane</keyword>
<evidence type="ECO:0000256" key="6">
    <source>
        <dbReference type="ARBA" id="ARBA00023139"/>
    </source>
</evidence>
<dbReference type="GO" id="GO:0016020">
    <property type="term" value="C:membrane"/>
    <property type="evidence" value="ECO:0007669"/>
    <property type="project" value="UniProtKB-SubCell"/>
</dbReference>
<keyword evidence="4" id="KW-0732">Signal</keyword>
<evidence type="ECO:0000259" key="9">
    <source>
        <dbReference type="Pfam" id="PF05504"/>
    </source>
</evidence>
<accession>A0A7W5CBB5</accession>
<comment type="similarity">
    <text evidence="2">Belongs to the GerABKC lipoprotein family.</text>
</comment>
<proteinExistence type="inferred from homology"/>
<keyword evidence="6" id="KW-0564">Palmitate</keyword>
<evidence type="ECO:0000256" key="5">
    <source>
        <dbReference type="ARBA" id="ARBA00023136"/>
    </source>
</evidence>
<evidence type="ECO:0000256" key="3">
    <source>
        <dbReference type="ARBA" id="ARBA00022544"/>
    </source>
</evidence>
<comment type="caution">
    <text evidence="11">The sequence shown here is derived from an EMBL/GenBank/DDBJ whole genome shotgun (WGS) entry which is preliminary data.</text>
</comment>
<keyword evidence="12" id="KW-1185">Reference proteome</keyword>
<dbReference type="Gene3D" id="3.30.300.210">
    <property type="entry name" value="Nutrient germinant receptor protein C, domain 3"/>
    <property type="match status" value="1"/>
</dbReference>
<dbReference type="PANTHER" id="PTHR35789">
    <property type="entry name" value="SPORE GERMINATION PROTEIN B3"/>
    <property type="match status" value="1"/>
</dbReference>
<dbReference type="GO" id="GO:0009847">
    <property type="term" value="P:spore germination"/>
    <property type="evidence" value="ECO:0007669"/>
    <property type="project" value="InterPro"/>
</dbReference>
<feature type="transmembrane region" description="Helical" evidence="8">
    <location>
        <begin position="21"/>
        <end position="41"/>
    </location>
</feature>
<keyword evidence="3" id="KW-0309">Germination</keyword>
<evidence type="ECO:0000256" key="4">
    <source>
        <dbReference type="ARBA" id="ARBA00022729"/>
    </source>
</evidence>
<reference evidence="11 12" key="1">
    <citation type="submission" date="2020-08" db="EMBL/GenBank/DDBJ databases">
        <title>Genomic Encyclopedia of Type Strains, Phase III (KMG-III): the genomes of soil and plant-associated and newly described type strains.</title>
        <authorList>
            <person name="Whitman W."/>
        </authorList>
    </citation>
    <scope>NUCLEOTIDE SEQUENCE [LARGE SCALE GENOMIC DNA]</scope>
    <source>
        <strain evidence="11 12">CECT 8234</strain>
    </source>
</reference>
<dbReference type="RefSeq" id="WP_183568265.1">
    <property type="nucleotide sequence ID" value="NZ_CBCSLB010000017.1"/>
</dbReference>
<evidence type="ECO:0000256" key="7">
    <source>
        <dbReference type="ARBA" id="ARBA00023288"/>
    </source>
</evidence>
<comment type="subcellular location">
    <subcellularLocation>
        <location evidence="1">Membrane</location>
        <topology evidence="1">Lipid-anchor</topology>
    </subcellularLocation>
</comment>
<dbReference type="PROSITE" id="PS51257">
    <property type="entry name" value="PROKAR_LIPOPROTEIN"/>
    <property type="match status" value="1"/>
</dbReference>
<dbReference type="AlphaFoldDB" id="A0A7W5CBB5"/>
<dbReference type="PANTHER" id="PTHR35789:SF1">
    <property type="entry name" value="SPORE GERMINATION PROTEIN B3"/>
    <property type="match status" value="1"/>
</dbReference>
<evidence type="ECO:0000256" key="8">
    <source>
        <dbReference type="SAM" id="Phobius"/>
    </source>
</evidence>
<keyword evidence="8" id="KW-1133">Transmembrane helix</keyword>